<evidence type="ECO:0000313" key="3">
    <source>
        <dbReference type="Proteomes" id="UP000288805"/>
    </source>
</evidence>
<evidence type="ECO:0000313" key="2">
    <source>
        <dbReference type="EMBL" id="RVX16070.1"/>
    </source>
</evidence>
<dbReference type="InterPro" id="IPR045012">
    <property type="entry name" value="NLP"/>
</dbReference>
<dbReference type="PANTHER" id="PTHR32002:SF44">
    <property type="entry name" value="PROTEIN NLP4"/>
    <property type="match status" value="1"/>
</dbReference>
<protein>
    <submittedName>
        <fullName evidence="2">Protein NLP5</fullName>
    </submittedName>
</protein>
<gene>
    <name evidence="2" type="primary">NLP5</name>
    <name evidence="2" type="ORF">CK203_005703</name>
</gene>
<dbReference type="GO" id="GO:0003700">
    <property type="term" value="F:DNA-binding transcription factor activity"/>
    <property type="evidence" value="ECO:0007669"/>
    <property type="project" value="InterPro"/>
</dbReference>
<dbReference type="EMBL" id="QGNW01000017">
    <property type="protein sequence ID" value="RVX16070.1"/>
    <property type="molecule type" value="Genomic_DNA"/>
</dbReference>
<dbReference type="Pfam" id="PF22922">
    <property type="entry name" value="GAF_NLP"/>
    <property type="match status" value="1"/>
</dbReference>
<name>A0A438K4D5_VITVI</name>
<proteinExistence type="predicted"/>
<organism evidence="2 3">
    <name type="scientific">Vitis vinifera</name>
    <name type="common">Grape</name>
    <dbReference type="NCBI Taxonomy" id="29760"/>
    <lineage>
        <taxon>Eukaryota</taxon>
        <taxon>Viridiplantae</taxon>
        <taxon>Streptophyta</taxon>
        <taxon>Embryophyta</taxon>
        <taxon>Tracheophyta</taxon>
        <taxon>Spermatophyta</taxon>
        <taxon>Magnoliopsida</taxon>
        <taxon>eudicotyledons</taxon>
        <taxon>Gunneridae</taxon>
        <taxon>Pentapetalae</taxon>
        <taxon>rosids</taxon>
        <taxon>Vitales</taxon>
        <taxon>Vitaceae</taxon>
        <taxon>Viteae</taxon>
        <taxon>Vitis</taxon>
    </lineage>
</organism>
<comment type="caution">
    <text evidence="2">The sequence shown here is derived from an EMBL/GenBank/DDBJ whole genome shotgun (WGS) entry which is preliminary data.</text>
</comment>
<sequence length="173" mass="19490">MFGLCAAVAIRLRSIHVPSSDFVLEFFLPVDCRDAEEQKRMLCSLSIIIQKVCPSLRVVTDKELEETPSLVSELTVLSDGSPARDETEKLQHTPTEKCSQEQSSWTACLKEAQQSSSITPPFQKEKVRERLSERYPIPPAFCTGRHGKLVRIVGGLKAKGLHWVWEPPHLHID</sequence>
<dbReference type="InterPro" id="IPR055081">
    <property type="entry name" value="NLP1-9_GAF"/>
</dbReference>
<reference evidence="2 3" key="1">
    <citation type="journal article" date="2018" name="PLoS Genet.">
        <title>Population sequencing reveals clonal diversity and ancestral inbreeding in the grapevine cultivar Chardonnay.</title>
        <authorList>
            <person name="Roach M.J."/>
            <person name="Johnson D.L."/>
            <person name="Bohlmann J."/>
            <person name="van Vuuren H.J."/>
            <person name="Jones S.J."/>
            <person name="Pretorius I.S."/>
            <person name="Schmidt S.A."/>
            <person name="Borneman A.R."/>
        </authorList>
    </citation>
    <scope>NUCLEOTIDE SEQUENCE [LARGE SCALE GENOMIC DNA]</scope>
    <source>
        <strain evidence="3">cv. Chardonnay</strain>
        <tissue evidence="2">Leaf</tissue>
    </source>
</reference>
<dbReference type="PANTHER" id="PTHR32002">
    <property type="entry name" value="PROTEIN NLP8"/>
    <property type="match status" value="1"/>
</dbReference>
<dbReference type="Proteomes" id="UP000288805">
    <property type="component" value="Unassembled WGS sequence"/>
</dbReference>
<evidence type="ECO:0000259" key="1">
    <source>
        <dbReference type="Pfam" id="PF22922"/>
    </source>
</evidence>
<dbReference type="AlphaFoldDB" id="A0A438K4D5"/>
<accession>A0A438K4D5</accession>
<feature type="domain" description="NLP1-9 GAF" evidence="1">
    <location>
        <begin position="1"/>
        <end position="57"/>
    </location>
</feature>